<evidence type="ECO:0000256" key="1">
    <source>
        <dbReference type="ARBA" id="ARBA00000032"/>
    </source>
</evidence>
<dbReference type="STRING" id="253628.A0A0D2A5R4"/>
<organism evidence="6 7">
    <name type="scientific">Verruconis gallopava</name>
    <dbReference type="NCBI Taxonomy" id="253628"/>
    <lineage>
        <taxon>Eukaryota</taxon>
        <taxon>Fungi</taxon>
        <taxon>Dikarya</taxon>
        <taxon>Ascomycota</taxon>
        <taxon>Pezizomycotina</taxon>
        <taxon>Dothideomycetes</taxon>
        <taxon>Pleosporomycetidae</taxon>
        <taxon>Venturiales</taxon>
        <taxon>Sympoventuriaceae</taxon>
        <taxon>Verruconis</taxon>
    </lineage>
</organism>
<keyword evidence="3" id="KW-0378">Hydrolase</keyword>
<sequence length="466" mass="49213">MLSSLLLATLATQSVVLAATSASEPPESTIEPTLAAIQSAAATAVARSPVSNVKGAGFSRFYQIWLENTDYAAAAGNGDLEFLASQGIALTNYWAVTHPSEPNYAASVGGDIFGMDNDEFHAIPKNISTVVDLLDTKGIAWGEYQEDIPYPGFQGFNYSNQQTFNNSYVRKHNPLMLYESVTSNSTRLSLIKGFDAFHSDVVNKTLPQWAFITPNMTNDAHDSNIGVASTWARNFLTPLLNNSYFMNDTLILITFDEVETYTSGNKVYSILLGGAIPTELHGTTDNTFYNHYSTISTVSVNWGLPSLGRWDCEANVFEIVANKTGYKNVQVDTTHLYFNSSYPGPLSGKLYVPVWPAPLTKASCASGKGVLSSVVSTWNGTTPIYNYTNVYPYDAADNNNNGGTPTTGGSLSSSGTTSSGSTSASGSSGSGTASSASSKALAATHVPALGVAGVAGVAGALVAAMI</sequence>
<dbReference type="HOGENOM" id="CLU_027977_2_0_1"/>
<keyword evidence="5" id="KW-0732">Signal</keyword>
<dbReference type="Proteomes" id="UP000053259">
    <property type="component" value="Unassembled WGS sequence"/>
</dbReference>
<dbReference type="FunFam" id="3.40.720.10:FF:000043">
    <property type="entry name" value="Acid phosphatase PHOa"/>
    <property type="match status" value="1"/>
</dbReference>
<dbReference type="InterPro" id="IPR007312">
    <property type="entry name" value="Phosphoesterase"/>
</dbReference>
<dbReference type="RefSeq" id="XP_016211749.1">
    <property type="nucleotide sequence ID" value="XM_016360410.1"/>
</dbReference>
<feature type="compositionally biased region" description="Low complexity" evidence="4">
    <location>
        <begin position="402"/>
        <end position="430"/>
    </location>
</feature>
<evidence type="ECO:0000313" key="6">
    <source>
        <dbReference type="EMBL" id="KIW01880.1"/>
    </source>
</evidence>
<feature type="region of interest" description="Disordered" evidence="4">
    <location>
        <begin position="398"/>
        <end position="430"/>
    </location>
</feature>
<feature type="chain" id="PRO_5007395293" description="acid phosphatase" evidence="5">
    <location>
        <begin position="19"/>
        <end position="466"/>
    </location>
</feature>
<dbReference type="RefSeq" id="XP_016211750.1">
    <property type="nucleotide sequence ID" value="XM_016360411.1"/>
</dbReference>
<dbReference type="InterPro" id="IPR017850">
    <property type="entry name" value="Alkaline_phosphatase_core_sf"/>
</dbReference>
<dbReference type="GeneID" id="27314701"/>
<evidence type="ECO:0000256" key="2">
    <source>
        <dbReference type="ARBA" id="ARBA00012646"/>
    </source>
</evidence>
<dbReference type="AlphaFoldDB" id="A0A0D2A5R4"/>
<evidence type="ECO:0000256" key="5">
    <source>
        <dbReference type="SAM" id="SignalP"/>
    </source>
</evidence>
<dbReference type="EMBL" id="KN847552">
    <property type="protein sequence ID" value="KIW01880.1"/>
    <property type="molecule type" value="Genomic_DNA"/>
</dbReference>
<name>A0A0D2A5R4_9PEZI</name>
<proteinExistence type="predicted"/>
<evidence type="ECO:0000256" key="3">
    <source>
        <dbReference type="ARBA" id="ARBA00022801"/>
    </source>
</evidence>
<protein>
    <recommendedName>
        <fullName evidence="2">acid phosphatase</fullName>
        <ecNumber evidence="2">3.1.3.2</ecNumber>
    </recommendedName>
</protein>
<reference evidence="6 7" key="1">
    <citation type="submission" date="2015-01" db="EMBL/GenBank/DDBJ databases">
        <title>The Genome Sequence of Ochroconis gallopava CBS43764.</title>
        <authorList>
            <consortium name="The Broad Institute Genomics Platform"/>
            <person name="Cuomo C."/>
            <person name="de Hoog S."/>
            <person name="Gorbushina A."/>
            <person name="Stielow B."/>
            <person name="Teixiera M."/>
            <person name="Abouelleil A."/>
            <person name="Chapman S.B."/>
            <person name="Priest M."/>
            <person name="Young S.K."/>
            <person name="Wortman J."/>
            <person name="Nusbaum C."/>
            <person name="Birren B."/>
        </authorList>
    </citation>
    <scope>NUCLEOTIDE SEQUENCE [LARGE SCALE GENOMIC DNA]</scope>
    <source>
        <strain evidence="6 7">CBS 43764</strain>
    </source>
</reference>
<dbReference type="EC" id="3.1.3.2" evidence="2"/>
<dbReference type="PANTHER" id="PTHR31956:SF8">
    <property type="entry name" value="ACID PHOSPHATASE PHOA (AFU_ORTHOLOGUE AFUA_1G03570)"/>
    <property type="match status" value="1"/>
</dbReference>
<dbReference type="OrthoDB" id="5135119at2759"/>
<dbReference type="EMBL" id="KN847552">
    <property type="protein sequence ID" value="KIW01881.1"/>
    <property type="molecule type" value="Genomic_DNA"/>
</dbReference>
<feature type="signal peptide" evidence="5">
    <location>
        <begin position="1"/>
        <end position="18"/>
    </location>
</feature>
<evidence type="ECO:0000313" key="7">
    <source>
        <dbReference type="Proteomes" id="UP000053259"/>
    </source>
</evidence>
<dbReference type="Pfam" id="PF04185">
    <property type="entry name" value="Phosphoesterase"/>
    <property type="match status" value="1"/>
</dbReference>
<dbReference type="GO" id="GO:0003993">
    <property type="term" value="F:acid phosphatase activity"/>
    <property type="evidence" value="ECO:0007669"/>
    <property type="project" value="UniProtKB-EC"/>
</dbReference>
<comment type="catalytic activity">
    <reaction evidence="1">
        <text>a phosphate monoester + H2O = an alcohol + phosphate</text>
        <dbReference type="Rhea" id="RHEA:15017"/>
        <dbReference type="ChEBI" id="CHEBI:15377"/>
        <dbReference type="ChEBI" id="CHEBI:30879"/>
        <dbReference type="ChEBI" id="CHEBI:43474"/>
        <dbReference type="ChEBI" id="CHEBI:67140"/>
        <dbReference type="EC" id="3.1.3.2"/>
    </reaction>
</comment>
<dbReference type="PANTHER" id="PTHR31956">
    <property type="entry name" value="NON-SPECIFIC PHOSPHOLIPASE C4-RELATED"/>
    <property type="match status" value="1"/>
</dbReference>
<accession>A0A0D2A5R4</accession>
<dbReference type="GO" id="GO:0009395">
    <property type="term" value="P:phospholipid catabolic process"/>
    <property type="evidence" value="ECO:0007669"/>
    <property type="project" value="TreeGrafter"/>
</dbReference>
<gene>
    <name evidence="6" type="ORF">PV09_06728</name>
</gene>
<evidence type="ECO:0000256" key="4">
    <source>
        <dbReference type="SAM" id="MobiDB-lite"/>
    </source>
</evidence>
<dbReference type="Gene3D" id="3.40.720.10">
    <property type="entry name" value="Alkaline Phosphatase, subunit A"/>
    <property type="match status" value="1"/>
</dbReference>
<dbReference type="VEuPathDB" id="FungiDB:PV09_06728"/>
<keyword evidence="7" id="KW-1185">Reference proteome</keyword>